<dbReference type="Pfam" id="PF01261">
    <property type="entry name" value="AP_endonuc_2"/>
    <property type="match status" value="1"/>
</dbReference>
<dbReference type="OrthoDB" id="9801426at2"/>
<dbReference type="InterPro" id="IPR050417">
    <property type="entry name" value="Sugar_Epim/Isomerase"/>
</dbReference>
<protein>
    <submittedName>
        <fullName evidence="3">D-psicose/D-tagatose/L-ribulose 3-epimerase</fullName>
        <ecNumber evidence="3">5.1.3.30</ecNumber>
        <ecNumber evidence="3">5.1.3.31</ecNumber>
    </submittedName>
</protein>
<feature type="domain" description="Xylose isomerase-like TIM barrel" evidence="2">
    <location>
        <begin position="28"/>
        <end position="246"/>
    </location>
</feature>
<keyword evidence="4" id="KW-1185">Reference proteome</keyword>
<sequence length="285" mass="30975">MSVQGFGVHTAMWSMEWDHAAAEFAIPEAVKYGIDFLEITIPDPRVIDAAHTRALLERHEVDCVCSLGMPLDRLPTNNPEGAWEYLKIALDQSKAIGAKALSGVVYGGIGQRTGFPPTQDEIDATARIVEKAANYANDLGMLYGLEAVNRYENHILNTARQAVDMVERVGAPNLFVHLDTYHMNIEEKGIANGILTAREHLKYIHLSASDRGTPGADTVAWDEVFGALAAIGFKGGMAMESFITVPPALAAALSVWRPVAPAREIVLGEGLPFLRNKAHQYGLIS</sequence>
<dbReference type="Gene3D" id="3.20.20.150">
    <property type="entry name" value="Divalent-metal-dependent TIM barrel enzymes"/>
    <property type="match status" value="1"/>
</dbReference>
<dbReference type="EMBL" id="JACIDO010000001">
    <property type="protein sequence ID" value="MBB3934715.1"/>
    <property type="molecule type" value="Genomic_DNA"/>
</dbReference>
<name>A0A7W6BR28_9HYPH</name>
<gene>
    <name evidence="3" type="ORF">GGR05_000826</name>
</gene>
<evidence type="ECO:0000259" key="2">
    <source>
        <dbReference type="Pfam" id="PF01261"/>
    </source>
</evidence>
<dbReference type="RefSeq" id="WP_090957973.1">
    <property type="nucleotide sequence ID" value="NZ_FOOA01000001.1"/>
</dbReference>
<keyword evidence="1 3" id="KW-0413">Isomerase</keyword>
<evidence type="ECO:0000313" key="4">
    <source>
        <dbReference type="Proteomes" id="UP000531216"/>
    </source>
</evidence>
<dbReference type="Proteomes" id="UP000531216">
    <property type="component" value="Unassembled WGS sequence"/>
</dbReference>
<evidence type="ECO:0000256" key="1">
    <source>
        <dbReference type="ARBA" id="ARBA00023235"/>
    </source>
</evidence>
<dbReference type="PANTHER" id="PTHR43489:SF7">
    <property type="entry name" value="3-DEHYDRO-D-GULOSIDE 4-EPIMERASE-RELATED"/>
    <property type="match status" value="1"/>
</dbReference>
<dbReference type="GO" id="GO:0016853">
    <property type="term" value="F:isomerase activity"/>
    <property type="evidence" value="ECO:0007669"/>
    <property type="project" value="UniProtKB-KW"/>
</dbReference>
<dbReference type="PANTHER" id="PTHR43489">
    <property type="entry name" value="ISOMERASE"/>
    <property type="match status" value="1"/>
</dbReference>
<dbReference type="InterPro" id="IPR013022">
    <property type="entry name" value="Xyl_isomerase-like_TIM-brl"/>
</dbReference>
<dbReference type="EC" id="5.1.3.31" evidence="3"/>
<dbReference type="InterPro" id="IPR036237">
    <property type="entry name" value="Xyl_isomerase-like_sf"/>
</dbReference>
<comment type="caution">
    <text evidence="3">The sequence shown here is derived from an EMBL/GenBank/DDBJ whole genome shotgun (WGS) entry which is preliminary data.</text>
</comment>
<organism evidence="3 4">
    <name type="scientific">Aureimonas phyllosphaerae</name>
    <dbReference type="NCBI Taxonomy" id="1166078"/>
    <lineage>
        <taxon>Bacteria</taxon>
        <taxon>Pseudomonadati</taxon>
        <taxon>Pseudomonadota</taxon>
        <taxon>Alphaproteobacteria</taxon>
        <taxon>Hyphomicrobiales</taxon>
        <taxon>Aurantimonadaceae</taxon>
        <taxon>Aureimonas</taxon>
    </lineage>
</organism>
<reference evidence="3 4" key="1">
    <citation type="submission" date="2020-08" db="EMBL/GenBank/DDBJ databases">
        <title>Genomic Encyclopedia of Type Strains, Phase IV (KMG-IV): sequencing the most valuable type-strain genomes for metagenomic binning, comparative biology and taxonomic classification.</title>
        <authorList>
            <person name="Goeker M."/>
        </authorList>
    </citation>
    <scope>NUCLEOTIDE SEQUENCE [LARGE SCALE GENOMIC DNA]</scope>
    <source>
        <strain evidence="3 4">DSM 25024</strain>
    </source>
</reference>
<dbReference type="SUPFAM" id="SSF51658">
    <property type="entry name" value="Xylose isomerase-like"/>
    <property type="match status" value="1"/>
</dbReference>
<evidence type="ECO:0000313" key="3">
    <source>
        <dbReference type="EMBL" id="MBB3934715.1"/>
    </source>
</evidence>
<proteinExistence type="predicted"/>
<dbReference type="EC" id="5.1.3.30" evidence="3"/>
<accession>A0A7W6BR28</accession>
<dbReference type="AlphaFoldDB" id="A0A7W6BR28"/>